<reference evidence="2 3" key="1">
    <citation type="journal article" date="2014" name="PLoS Genet.">
        <title>Phylogenetically driven sequencing of extremely halophilic archaea reveals strategies for static and dynamic osmo-response.</title>
        <authorList>
            <person name="Becker E.A."/>
            <person name="Seitzer P.M."/>
            <person name="Tritt A."/>
            <person name="Larsen D."/>
            <person name="Krusor M."/>
            <person name="Yao A.I."/>
            <person name="Wu D."/>
            <person name="Madern D."/>
            <person name="Eisen J.A."/>
            <person name="Darling A.E."/>
            <person name="Facciotti M.T."/>
        </authorList>
    </citation>
    <scope>NUCLEOTIDE SEQUENCE [LARGE SCALE GENOMIC DNA]</scope>
    <source>
        <strain evidence="2 3">DSM 12281</strain>
    </source>
</reference>
<evidence type="ECO:0000313" key="2">
    <source>
        <dbReference type="EMBL" id="ELY93695.1"/>
    </source>
</evidence>
<dbReference type="EMBL" id="AOIL01000019">
    <property type="protein sequence ID" value="ELY93695.1"/>
    <property type="molecule type" value="Genomic_DNA"/>
</dbReference>
<dbReference type="PANTHER" id="PTHR33258:SF1">
    <property type="entry name" value="TRANSPOSASE INSL FOR INSERTION SEQUENCE ELEMENT IS186A-RELATED"/>
    <property type="match status" value="1"/>
</dbReference>
<evidence type="ECO:0000313" key="3">
    <source>
        <dbReference type="Proteomes" id="UP000011648"/>
    </source>
</evidence>
<sequence>MRRLVGVRNDDSGEYHLYLTNLDRDDYRAPDIAQLYRARWEIELLFKELKSRFGLDEINRTDAYIIEALIIMAALSLLMSRVIVDELQKLDATQRDCDDDALASSMRLPRRRCSHAVERHAHLIQLYLMLDLGYELPDLDSLLLWSSRDPNPHRPRLREQVESGEFW</sequence>
<dbReference type="InterPro" id="IPR012337">
    <property type="entry name" value="RNaseH-like_sf"/>
</dbReference>
<dbReference type="Pfam" id="PF01609">
    <property type="entry name" value="DDE_Tnp_1"/>
    <property type="match status" value="1"/>
</dbReference>
<evidence type="ECO:0000259" key="1">
    <source>
        <dbReference type="Pfam" id="PF01609"/>
    </source>
</evidence>
<dbReference type="GO" id="GO:0003677">
    <property type="term" value="F:DNA binding"/>
    <property type="evidence" value="ECO:0007669"/>
    <property type="project" value="InterPro"/>
</dbReference>
<protein>
    <submittedName>
        <fullName evidence="2">Transposase (ISH5)</fullName>
    </submittedName>
</protein>
<feature type="domain" description="Transposase IS4-like" evidence="1">
    <location>
        <begin position="19"/>
        <end position="78"/>
    </location>
</feature>
<proteinExistence type="predicted"/>
<keyword evidence="3" id="KW-1185">Reference proteome</keyword>
<dbReference type="STRING" id="1230458.C484_07421"/>
<dbReference type="PATRIC" id="fig|1230458.4.peg.1494"/>
<organism evidence="2 3">
    <name type="scientific">Natrialba taiwanensis DSM 12281</name>
    <dbReference type="NCBI Taxonomy" id="1230458"/>
    <lineage>
        <taxon>Archaea</taxon>
        <taxon>Methanobacteriati</taxon>
        <taxon>Methanobacteriota</taxon>
        <taxon>Stenosarchaea group</taxon>
        <taxon>Halobacteria</taxon>
        <taxon>Halobacteriales</taxon>
        <taxon>Natrialbaceae</taxon>
        <taxon>Natrialba</taxon>
    </lineage>
</organism>
<accession>M0A4M6</accession>
<dbReference type="AlphaFoldDB" id="M0A4M6"/>
<comment type="caution">
    <text evidence="2">The sequence shown here is derived from an EMBL/GenBank/DDBJ whole genome shotgun (WGS) entry which is preliminary data.</text>
</comment>
<dbReference type="SUPFAM" id="SSF53098">
    <property type="entry name" value="Ribonuclease H-like"/>
    <property type="match status" value="1"/>
</dbReference>
<dbReference type="PANTHER" id="PTHR33258">
    <property type="entry name" value="TRANSPOSASE INSL FOR INSERTION SEQUENCE ELEMENT IS186A-RELATED"/>
    <property type="match status" value="1"/>
</dbReference>
<gene>
    <name evidence="2" type="ORF">C484_07421</name>
</gene>
<name>M0A4M6_9EURY</name>
<dbReference type="GO" id="GO:0004803">
    <property type="term" value="F:transposase activity"/>
    <property type="evidence" value="ECO:0007669"/>
    <property type="project" value="InterPro"/>
</dbReference>
<dbReference type="GO" id="GO:0006313">
    <property type="term" value="P:DNA transposition"/>
    <property type="evidence" value="ECO:0007669"/>
    <property type="project" value="InterPro"/>
</dbReference>
<dbReference type="InterPro" id="IPR002559">
    <property type="entry name" value="Transposase_11"/>
</dbReference>
<dbReference type="Proteomes" id="UP000011648">
    <property type="component" value="Unassembled WGS sequence"/>
</dbReference>
<dbReference type="Gene3D" id="3.90.350.10">
    <property type="entry name" value="Transposase Inhibitor Protein From Tn5, Chain A, domain 1"/>
    <property type="match status" value="1"/>
</dbReference>